<evidence type="ECO:0000313" key="12">
    <source>
        <dbReference type="Proteomes" id="UP000303847"/>
    </source>
</evidence>
<proteinExistence type="predicted"/>
<feature type="transmembrane region" description="Helical" evidence="7">
    <location>
        <begin position="171"/>
        <end position="191"/>
    </location>
</feature>
<dbReference type="OrthoDB" id="7375466at2"/>
<dbReference type="PANTHER" id="PTHR42718:SF46">
    <property type="entry name" value="BLR6921 PROTEIN"/>
    <property type="match status" value="1"/>
</dbReference>
<dbReference type="InterPro" id="IPR036259">
    <property type="entry name" value="MFS_trans_sf"/>
</dbReference>
<evidence type="ECO:0000313" key="9">
    <source>
        <dbReference type="EMBL" id="PWC24553.1"/>
    </source>
</evidence>
<accession>A0A2U1USB6</accession>
<feature type="transmembrane region" description="Helical" evidence="7">
    <location>
        <begin position="109"/>
        <end position="130"/>
    </location>
</feature>
<dbReference type="EMBL" id="CP034036">
    <property type="protein sequence ID" value="QCR04284.1"/>
    <property type="molecule type" value="Genomic_DNA"/>
</dbReference>
<dbReference type="RefSeq" id="WP_009112438.1">
    <property type="nucleotide sequence ID" value="NZ_CP034036.1"/>
</dbReference>
<feature type="transmembrane region" description="Helical" evidence="7">
    <location>
        <begin position="264"/>
        <end position="288"/>
    </location>
</feature>
<feature type="transmembrane region" description="Helical" evidence="7">
    <location>
        <begin position="333"/>
        <end position="353"/>
    </location>
</feature>
<dbReference type="Pfam" id="PF07690">
    <property type="entry name" value="MFS_1"/>
    <property type="match status" value="1"/>
</dbReference>
<keyword evidence="4 7" id="KW-0812">Transmembrane</keyword>
<evidence type="ECO:0000256" key="5">
    <source>
        <dbReference type="ARBA" id="ARBA00022989"/>
    </source>
</evidence>
<dbReference type="InterPro" id="IPR011701">
    <property type="entry name" value="MFS"/>
</dbReference>
<evidence type="ECO:0000259" key="8">
    <source>
        <dbReference type="PROSITE" id="PS50850"/>
    </source>
</evidence>
<sequence length="452" mass="47794">MTCLTTPTSSRRGAILLPLLVPGIAQALIALDYAIMFVALPELSRALRLSPAMTPWIVSLYGLTFAGLLLTGGWLSDRFGARCSFRLAMGLFLLASVCGALAQESAMLLLARAGQGAAAAVMQPAVLALLRQRFQGDAYNRALAVWSATGAAGLVAGVFLGGVLTHIEWRLIFWVNLPPGLLTLWLVQRHFAAVPAPRQPQSLSLGALLGSAAVAGVVWSLTRLAETGAADYLANRLSAALVLAFILHETFARRPLLHPALRALTTLRIGCIASACYMASVGSQFYVMTLLWQRYYQLDVLTTGMLFLPLALLIVVGNLLFARLAKGRDARRLLLWGFIGAAFGLGLLAYAALQPFSASFIAAIVASGIGHGIIYPAMFQLGLRDVPQEYQGAAGALMVTSQYTAGALALALLSLLLGNGAGAESWSKALWLLTGAAALGAAIVAAYETERR</sequence>
<evidence type="ECO:0000256" key="3">
    <source>
        <dbReference type="ARBA" id="ARBA00022475"/>
    </source>
</evidence>
<feature type="transmembrane region" description="Helical" evidence="7">
    <location>
        <begin position="429"/>
        <end position="447"/>
    </location>
</feature>
<feature type="transmembrane region" description="Helical" evidence="7">
    <location>
        <begin position="393"/>
        <end position="417"/>
    </location>
</feature>
<dbReference type="EMBL" id="QDKK01000012">
    <property type="protein sequence ID" value="PWC24553.1"/>
    <property type="molecule type" value="Genomic_DNA"/>
</dbReference>
<dbReference type="Gene3D" id="1.20.1720.10">
    <property type="entry name" value="Multidrug resistance protein D"/>
    <property type="match status" value="1"/>
</dbReference>
<evidence type="ECO:0000313" key="11">
    <source>
        <dbReference type="Proteomes" id="UP000295985"/>
    </source>
</evidence>
<evidence type="ECO:0000256" key="7">
    <source>
        <dbReference type="SAM" id="Phobius"/>
    </source>
</evidence>
<feature type="transmembrane region" description="Helical" evidence="7">
    <location>
        <begin position="233"/>
        <end position="252"/>
    </location>
</feature>
<evidence type="ECO:0000256" key="4">
    <source>
        <dbReference type="ARBA" id="ARBA00022692"/>
    </source>
</evidence>
<dbReference type="InterPro" id="IPR020846">
    <property type="entry name" value="MFS_dom"/>
</dbReference>
<feature type="transmembrane region" description="Helical" evidence="7">
    <location>
        <begin position="359"/>
        <end position="381"/>
    </location>
</feature>
<reference evidence="10 12" key="2">
    <citation type="submission" date="2018-11" db="EMBL/GenBank/DDBJ databases">
        <title>Genome sequences of Brenneria nigrifluens and Brenneria rubrifaciens.</title>
        <authorList>
            <person name="Poret-Peterson A.T."/>
            <person name="McClean A.E."/>
            <person name="Kluepfel D.A."/>
        </authorList>
    </citation>
    <scope>NUCLEOTIDE SEQUENCE [LARGE SCALE GENOMIC DNA]</scope>
    <source>
        <strain evidence="10 12">ATCC 13028</strain>
    </source>
</reference>
<dbReference type="Gene3D" id="1.20.1250.20">
    <property type="entry name" value="MFS general substrate transporter like domains"/>
    <property type="match status" value="1"/>
</dbReference>
<feature type="transmembrane region" description="Helical" evidence="7">
    <location>
        <begin position="300"/>
        <end position="321"/>
    </location>
</feature>
<keyword evidence="6 7" id="KW-0472">Membrane</keyword>
<dbReference type="PROSITE" id="PS50850">
    <property type="entry name" value="MFS"/>
    <property type="match status" value="1"/>
</dbReference>
<evidence type="ECO:0000256" key="1">
    <source>
        <dbReference type="ARBA" id="ARBA00004651"/>
    </source>
</evidence>
<feature type="transmembrane region" description="Helical" evidence="7">
    <location>
        <begin position="14"/>
        <end position="36"/>
    </location>
</feature>
<evidence type="ECO:0000256" key="2">
    <source>
        <dbReference type="ARBA" id="ARBA00022448"/>
    </source>
</evidence>
<keyword evidence="2" id="KW-0813">Transport</keyword>
<feature type="domain" description="Major facilitator superfamily (MFS) profile" evidence="8">
    <location>
        <begin position="18"/>
        <end position="452"/>
    </location>
</feature>
<dbReference type="Proteomes" id="UP000295985">
    <property type="component" value="Unassembled WGS sequence"/>
</dbReference>
<keyword evidence="12" id="KW-1185">Reference proteome</keyword>
<reference evidence="9 11" key="1">
    <citation type="submission" date="2018-04" db="EMBL/GenBank/DDBJ databases">
        <title>Brenneria corticis sp.nov.</title>
        <authorList>
            <person name="Li Y."/>
        </authorList>
    </citation>
    <scope>NUCLEOTIDE SEQUENCE [LARGE SCALE GENOMIC DNA]</scope>
    <source>
        <strain evidence="9 11">LMG 2694</strain>
    </source>
</reference>
<comment type="subcellular location">
    <subcellularLocation>
        <location evidence="1">Cell membrane</location>
        <topology evidence="1">Multi-pass membrane protein</topology>
    </subcellularLocation>
</comment>
<gene>
    <name evidence="9" type="ORF">DDT54_09180</name>
    <name evidence="10" type="ORF">EH206_08885</name>
</gene>
<evidence type="ECO:0000313" key="10">
    <source>
        <dbReference type="EMBL" id="QCR04284.1"/>
    </source>
</evidence>
<keyword evidence="3" id="KW-1003">Cell membrane</keyword>
<dbReference type="SUPFAM" id="SSF103473">
    <property type="entry name" value="MFS general substrate transporter"/>
    <property type="match status" value="1"/>
</dbReference>
<feature type="transmembrane region" description="Helical" evidence="7">
    <location>
        <begin position="142"/>
        <end position="165"/>
    </location>
</feature>
<feature type="transmembrane region" description="Helical" evidence="7">
    <location>
        <begin position="56"/>
        <end position="75"/>
    </location>
</feature>
<name>A0A2U1USB6_9GAMM</name>
<dbReference type="GO" id="GO:0022857">
    <property type="term" value="F:transmembrane transporter activity"/>
    <property type="evidence" value="ECO:0007669"/>
    <property type="project" value="InterPro"/>
</dbReference>
<keyword evidence="5 7" id="KW-1133">Transmembrane helix</keyword>
<protein>
    <submittedName>
        <fullName evidence="9">MFS transporter</fullName>
    </submittedName>
</protein>
<feature type="transmembrane region" description="Helical" evidence="7">
    <location>
        <begin position="87"/>
        <end position="103"/>
    </location>
</feature>
<dbReference type="AlphaFoldDB" id="A0A2U1USB6"/>
<organism evidence="9 11">
    <name type="scientific">Brenneria nigrifluens DSM 30175 = ATCC 13028</name>
    <dbReference type="NCBI Taxonomy" id="1121120"/>
    <lineage>
        <taxon>Bacteria</taxon>
        <taxon>Pseudomonadati</taxon>
        <taxon>Pseudomonadota</taxon>
        <taxon>Gammaproteobacteria</taxon>
        <taxon>Enterobacterales</taxon>
        <taxon>Pectobacteriaceae</taxon>
        <taxon>Brenneria</taxon>
    </lineage>
</organism>
<dbReference type="CDD" id="cd17321">
    <property type="entry name" value="MFS_MMR_MDR_like"/>
    <property type="match status" value="1"/>
</dbReference>
<feature type="transmembrane region" description="Helical" evidence="7">
    <location>
        <begin position="203"/>
        <end position="221"/>
    </location>
</feature>
<dbReference type="PANTHER" id="PTHR42718">
    <property type="entry name" value="MAJOR FACILITATOR SUPERFAMILY MULTIDRUG TRANSPORTER MFSC"/>
    <property type="match status" value="1"/>
</dbReference>
<evidence type="ECO:0000256" key="6">
    <source>
        <dbReference type="ARBA" id="ARBA00023136"/>
    </source>
</evidence>
<dbReference type="Proteomes" id="UP000303847">
    <property type="component" value="Chromosome"/>
</dbReference>
<dbReference type="GO" id="GO:0005886">
    <property type="term" value="C:plasma membrane"/>
    <property type="evidence" value="ECO:0007669"/>
    <property type="project" value="UniProtKB-SubCell"/>
</dbReference>